<reference evidence="1" key="1">
    <citation type="journal article" date="2014" name="Front. Microbiol.">
        <title>High frequency of phylogenetically diverse reductive dehalogenase-homologous genes in deep subseafloor sedimentary metagenomes.</title>
        <authorList>
            <person name="Kawai M."/>
            <person name="Futagami T."/>
            <person name="Toyoda A."/>
            <person name="Takaki Y."/>
            <person name="Nishi S."/>
            <person name="Hori S."/>
            <person name="Arai W."/>
            <person name="Tsubouchi T."/>
            <person name="Morono Y."/>
            <person name="Uchiyama I."/>
            <person name="Ito T."/>
            <person name="Fujiyama A."/>
            <person name="Inagaki F."/>
            <person name="Takami H."/>
        </authorList>
    </citation>
    <scope>NUCLEOTIDE SEQUENCE</scope>
    <source>
        <strain evidence="1">Expedition CK06-06</strain>
    </source>
</reference>
<accession>X0UGL0</accession>
<name>X0UGL0_9ZZZZ</name>
<organism evidence="1">
    <name type="scientific">marine sediment metagenome</name>
    <dbReference type="NCBI Taxonomy" id="412755"/>
    <lineage>
        <taxon>unclassified sequences</taxon>
        <taxon>metagenomes</taxon>
        <taxon>ecological metagenomes</taxon>
    </lineage>
</organism>
<protein>
    <submittedName>
        <fullName evidence="1">Uncharacterized protein</fullName>
    </submittedName>
</protein>
<evidence type="ECO:0000313" key="1">
    <source>
        <dbReference type="EMBL" id="GAF87655.1"/>
    </source>
</evidence>
<gene>
    <name evidence="1" type="ORF">S01H1_25157</name>
</gene>
<proteinExistence type="predicted"/>
<dbReference type="AlphaFoldDB" id="X0UGL0"/>
<sequence length="47" mass="5623">RYHESLDNMTPVSIYYGKEKEVQSEREKIKRETMSLRRQQNLVPVGV</sequence>
<feature type="non-terminal residue" evidence="1">
    <location>
        <position position="1"/>
    </location>
</feature>
<comment type="caution">
    <text evidence="1">The sequence shown here is derived from an EMBL/GenBank/DDBJ whole genome shotgun (WGS) entry which is preliminary data.</text>
</comment>
<dbReference type="EMBL" id="BARS01015167">
    <property type="protein sequence ID" value="GAF87655.1"/>
    <property type="molecule type" value="Genomic_DNA"/>
</dbReference>